<feature type="signal peptide" evidence="2">
    <location>
        <begin position="1"/>
        <end position="28"/>
    </location>
</feature>
<evidence type="ECO:0000313" key="3">
    <source>
        <dbReference type="EMBL" id="GAX72882.1"/>
    </source>
</evidence>
<dbReference type="PANTHER" id="PTHR20961:SF124">
    <property type="entry name" value="GLYCOSYLTRANSFERASE"/>
    <property type="match status" value="1"/>
</dbReference>
<name>A0A250WQD7_9CHLO</name>
<gene>
    <name evidence="3" type="ORF">CEUSTIGMA_g337.t1</name>
</gene>
<keyword evidence="4" id="KW-1185">Reference proteome</keyword>
<dbReference type="AlphaFoldDB" id="A0A250WQD7"/>
<accession>A0A250WQD7</accession>
<evidence type="ECO:0008006" key="5">
    <source>
        <dbReference type="Google" id="ProtNLM"/>
    </source>
</evidence>
<feature type="chain" id="PRO_5013146117" description="Glycosyltransferase" evidence="2">
    <location>
        <begin position="29"/>
        <end position="612"/>
    </location>
</feature>
<dbReference type="PANTHER" id="PTHR20961">
    <property type="entry name" value="GLYCOSYLTRANSFERASE"/>
    <property type="match status" value="1"/>
</dbReference>
<keyword evidence="2" id="KW-0732">Signal</keyword>
<dbReference type="OrthoDB" id="529273at2759"/>
<dbReference type="Proteomes" id="UP000232323">
    <property type="component" value="Unassembled WGS sequence"/>
</dbReference>
<protein>
    <recommendedName>
        <fullName evidence="5">Glycosyltransferase</fullName>
    </recommendedName>
</protein>
<evidence type="ECO:0000256" key="1">
    <source>
        <dbReference type="SAM" id="MobiDB-lite"/>
    </source>
</evidence>
<organism evidence="3 4">
    <name type="scientific">Chlamydomonas eustigma</name>
    <dbReference type="NCBI Taxonomy" id="1157962"/>
    <lineage>
        <taxon>Eukaryota</taxon>
        <taxon>Viridiplantae</taxon>
        <taxon>Chlorophyta</taxon>
        <taxon>core chlorophytes</taxon>
        <taxon>Chlorophyceae</taxon>
        <taxon>CS clade</taxon>
        <taxon>Chlamydomonadales</taxon>
        <taxon>Chlamydomonadaceae</taxon>
        <taxon>Chlamydomonas</taxon>
    </lineage>
</organism>
<dbReference type="EMBL" id="BEGY01000001">
    <property type="protein sequence ID" value="GAX72882.1"/>
    <property type="molecule type" value="Genomic_DNA"/>
</dbReference>
<evidence type="ECO:0000256" key="2">
    <source>
        <dbReference type="SAM" id="SignalP"/>
    </source>
</evidence>
<evidence type="ECO:0000313" key="4">
    <source>
        <dbReference type="Proteomes" id="UP000232323"/>
    </source>
</evidence>
<proteinExistence type="predicted"/>
<dbReference type="GO" id="GO:0016757">
    <property type="term" value="F:glycosyltransferase activity"/>
    <property type="evidence" value="ECO:0007669"/>
    <property type="project" value="InterPro"/>
</dbReference>
<comment type="caution">
    <text evidence="3">The sequence shown here is derived from an EMBL/GenBank/DDBJ whole genome shotgun (WGS) entry which is preliminary data.</text>
</comment>
<reference evidence="3 4" key="1">
    <citation type="submission" date="2017-08" db="EMBL/GenBank/DDBJ databases">
        <title>Acidophilic green algal genome provides insights into adaptation to an acidic environment.</title>
        <authorList>
            <person name="Hirooka S."/>
            <person name="Hirose Y."/>
            <person name="Kanesaki Y."/>
            <person name="Higuchi S."/>
            <person name="Fujiwara T."/>
            <person name="Onuma R."/>
            <person name="Era A."/>
            <person name="Ohbayashi R."/>
            <person name="Uzuka A."/>
            <person name="Nozaki H."/>
            <person name="Yoshikawa H."/>
            <person name="Miyagishima S.Y."/>
        </authorList>
    </citation>
    <scope>NUCLEOTIDE SEQUENCE [LARGE SCALE GENOMIC DNA]</scope>
    <source>
        <strain evidence="3 4">NIES-2499</strain>
    </source>
</reference>
<dbReference type="InterPro" id="IPR007657">
    <property type="entry name" value="Glycosyltransferase_61"/>
</dbReference>
<feature type="region of interest" description="Disordered" evidence="1">
    <location>
        <begin position="428"/>
        <end position="447"/>
    </location>
</feature>
<sequence>MQGASRFVTRVLFPLHILILAVCNTNLAETPTQDTLEHALPTTRECPTEYKGPTKEDVRRQFARWFDHRTQTSYCEMLSHVCIDQDRLVVYKPEHLPILGGKVPWYSLYKGVAHDFQGVSDALHQQALLPDPMIRPRTTREQTHDLAHPEFSNCTVPVIFYLSYMFNVHEIFEKMFVPLWVATQRDAWDPRYSIIFQSLGQSLPSNLKLLSSFHTHQPPVTLSEASARLSNNLSAKFTIEGRHHRCFQTLGLCRFEQHWHWTTSWWDLRDGWEQPNWKAAKAFVDLYERRGMLPKIGPSLPKPINSAELELKSGKGQHGKNKGWGSSPSLLRVVLARRPGSPRRSILNSEEVIRWCNAWRPSKENVKVAGVKGNGGDKGALKGGQNAMSAYRSGLRAKNSTWLSQWWWGQNLWSPASRGGAESQVLLHRNGTEGGPSSTDSSGRSRESRWEGLKGTYIGAQCVAYDFEDLLLSASLMQQTDVLIGVHGAAMVNAIFMSRGASAIEIRPLGFVGFWPNHYLRRMLTITDQNQSVFWYGINVVNGSNSAPGKQEVDGVGADYLWKRDRHVRVETSILQRLFDEIAGVRGDPRAYARVAATSRHYLNDDGTTPEE</sequence>